<comment type="caution">
    <text evidence="1">The sequence shown here is derived from an EMBL/GenBank/DDBJ whole genome shotgun (WGS) entry which is preliminary data.</text>
</comment>
<dbReference type="Pfam" id="PF09866">
    <property type="entry name" value="DUF2093"/>
    <property type="match status" value="1"/>
</dbReference>
<organism evidence="1 2">
    <name type="scientific">Sphingomonas aquatilis</name>
    <dbReference type="NCBI Taxonomy" id="93063"/>
    <lineage>
        <taxon>Bacteria</taxon>
        <taxon>Pseudomonadati</taxon>
        <taxon>Pseudomonadota</taxon>
        <taxon>Alphaproteobacteria</taxon>
        <taxon>Sphingomonadales</taxon>
        <taxon>Sphingomonadaceae</taxon>
        <taxon>Sphingomonas</taxon>
    </lineage>
</organism>
<protein>
    <recommendedName>
        <fullName evidence="3">DUF2093 domain-containing protein</fullName>
    </recommendedName>
</protein>
<evidence type="ECO:0008006" key="3">
    <source>
        <dbReference type="Google" id="ProtNLM"/>
    </source>
</evidence>
<sequence>MLVSNSDRPARLHYMANGFRVLAPGDHVICAVSGARVPIDLLRYWSVARQEAYATAAIASEAMRPQ</sequence>
<proteinExistence type="predicted"/>
<dbReference type="AlphaFoldDB" id="A0AAW3TRI8"/>
<gene>
    <name evidence="1" type="ORF">GGR47_001302</name>
</gene>
<evidence type="ECO:0000313" key="2">
    <source>
        <dbReference type="Proteomes" id="UP000528945"/>
    </source>
</evidence>
<evidence type="ECO:0000313" key="1">
    <source>
        <dbReference type="EMBL" id="MBB3875067.1"/>
    </source>
</evidence>
<dbReference type="EMBL" id="JACIDB010000002">
    <property type="protein sequence ID" value="MBB3875067.1"/>
    <property type="molecule type" value="Genomic_DNA"/>
</dbReference>
<dbReference type="RefSeq" id="WP_147035946.1">
    <property type="nucleotide sequence ID" value="NZ_JACIDB010000002.1"/>
</dbReference>
<dbReference type="InterPro" id="IPR018661">
    <property type="entry name" value="DUF2093"/>
</dbReference>
<name>A0AAW3TRI8_9SPHN</name>
<dbReference type="Proteomes" id="UP000528945">
    <property type="component" value="Unassembled WGS sequence"/>
</dbReference>
<reference evidence="1 2" key="1">
    <citation type="submission" date="2020-08" db="EMBL/GenBank/DDBJ databases">
        <title>Genomic Encyclopedia of Type Strains, Phase IV (KMG-IV): sequencing the most valuable type-strain genomes for metagenomic binning, comparative biology and taxonomic classification.</title>
        <authorList>
            <person name="Goeker M."/>
        </authorList>
    </citation>
    <scope>NUCLEOTIDE SEQUENCE [LARGE SCALE GENOMIC DNA]</scope>
    <source>
        <strain evidence="1 2">DSM 15581</strain>
    </source>
</reference>
<accession>A0AAW3TRI8</accession>
<keyword evidence="2" id="KW-1185">Reference proteome</keyword>